<protein>
    <submittedName>
        <fullName evidence="2">Uncharacterized protein</fullName>
    </submittedName>
</protein>
<feature type="non-terminal residue" evidence="2">
    <location>
        <position position="1"/>
    </location>
</feature>
<dbReference type="EMBL" id="BTSX01000004">
    <property type="protein sequence ID" value="GMS96198.1"/>
    <property type="molecule type" value="Genomic_DNA"/>
</dbReference>
<evidence type="ECO:0000256" key="1">
    <source>
        <dbReference type="SAM" id="MobiDB-lite"/>
    </source>
</evidence>
<gene>
    <name evidence="2" type="ORF">PENTCL1PPCAC_18373</name>
</gene>
<proteinExistence type="predicted"/>
<accession>A0AAV5TQA6</accession>
<organism evidence="2 3">
    <name type="scientific">Pristionchus entomophagus</name>
    <dbReference type="NCBI Taxonomy" id="358040"/>
    <lineage>
        <taxon>Eukaryota</taxon>
        <taxon>Metazoa</taxon>
        <taxon>Ecdysozoa</taxon>
        <taxon>Nematoda</taxon>
        <taxon>Chromadorea</taxon>
        <taxon>Rhabditida</taxon>
        <taxon>Rhabditina</taxon>
        <taxon>Diplogasteromorpha</taxon>
        <taxon>Diplogasteroidea</taxon>
        <taxon>Neodiplogasteridae</taxon>
        <taxon>Pristionchus</taxon>
    </lineage>
</organism>
<dbReference type="Proteomes" id="UP001432027">
    <property type="component" value="Unassembled WGS sequence"/>
</dbReference>
<dbReference type="AlphaFoldDB" id="A0AAV5TQA6"/>
<feature type="compositionally biased region" description="Acidic residues" evidence="1">
    <location>
        <begin position="77"/>
        <end position="90"/>
    </location>
</feature>
<name>A0AAV5TQA6_9BILA</name>
<evidence type="ECO:0000313" key="3">
    <source>
        <dbReference type="Proteomes" id="UP001432027"/>
    </source>
</evidence>
<sequence length="105" mass="11598">VPRPSRKFPAFLSSSGSCYILKEGEEAHNRGMRFTRSMLSKLPSPPSTVFGIKEEQPFKKVDAAEFESAMAAVDPYDYGEDGDFETDNSDEGSQSGSDYDSVRTE</sequence>
<evidence type="ECO:0000313" key="2">
    <source>
        <dbReference type="EMBL" id="GMS96198.1"/>
    </source>
</evidence>
<keyword evidence="3" id="KW-1185">Reference proteome</keyword>
<comment type="caution">
    <text evidence="2">The sequence shown here is derived from an EMBL/GenBank/DDBJ whole genome shotgun (WGS) entry which is preliminary data.</text>
</comment>
<reference evidence="2" key="1">
    <citation type="submission" date="2023-10" db="EMBL/GenBank/DDBJ databases">
        <title>Genome assembly of Pristionchus species.</title>
        <authorList>
            <person name="Yoshida K."/>
            <person name="Sommer R.J."/>
        </authorList>
    </citation>
    <scope>NUCLEOTIDE SEQUENCE</scope>
    <source>
        <strain evidence="2">RS0144</strain>
    </source>
</reference>
<feature type="non-terminal residue" evidence="2">
    <location>
        <position position="105"/>
    </location>
</feature>
<feature type="region of interest" description="Disordered" evidence="1">
    <location>
        <begin position="75"/>
        <end position="105"/>
    </location>
</feature>